<evidence type="ECO:0000313" key="4">
    <source>
        <dbReference type="Proteomes" id="UP000018936"/>
    </source>
</evidence>
<name>V8NAR3_OPHHA</name>
<organism evidence="3 4">
    <name type="scientific">Ophiophagus hannah</name>
    <name type="common">King cobra</name>
    <name type="synonym">Naja hannah</name>
    <dbReference type="NCBI Taxonomy" id="8665"/>
    <lineage>
        <taxon>Eukaryota</taxon>
        <taxon>Metazoa</taxon>
        <taxon>Chordata</taxon>
        <taxon>Craniata</taxon>
        <taxon>Vertebrata</taxon>
        <taxon>Euteleostomi</taxon>
        <taxon>Lepidosauria</taxon>
        <taxon>Squamata</taxon>
        <taxon>Bifurcata</taxon>
        <taxon>Unidentata</taxon>
        <taxon>Episquamata</taxon>
        <taxon>Toxicofera</taxon>
        <taxon>Serpentes</taxon>
        <taxon>Colubroidea</taxon>
        <taxon>Elapidae</taxon>
        <taxon>Elapinae</taxon>
        <taxon>Ophiophagus</taxon>
    </lineage>
</organism>
<dbReference type="SUPFAM" id="SSF47986">
    <property type="entry name" value="DEATH domain"/>
    <property type="match status" value="1"/>
</dbReference>
<dbReference type="EMBL" id="AZIM01006337">
    <property type="protein sequence ID" value="ETE58743.1"/>
    <property type="molecule type" value="Genomic_DNA"/>
</dbReference>
<dbReference type="AlphaFoldDB" id="V8NAR3"/>
<evidence type="ECO:0000313" key="3">
    <source>
        <dbReference type="EMBL" id="ETE58743.1"/>
    </source>
</evidence>
<dbReference type="OrthoDB" id="6118651at2759"/>
<dbReference type="Gene3D" id="1.10.533.10">
    <property type="entry name" value="Death Domain, Fas"/>
    <property type="match status" value="1"/>
</dbReference>
<dbReference type="InterPro" id="IPR011029">
    <property type="entry name" value="DEATH-like_dom_sf"/>
</dbReference>
<dbReference type="GO" id="GO:0007165">
    <property type="term" value="P:signal transduction"/>
    <property type="evidence" value="ECO:0007669"/>
    <property type="project" value="InterPro"/>
</dbReference>
<accession>V8NAR3</accession>
<dbReference type="PANTHER" id="PTHR28336">
    <property type="entry name" value="BA1-643"/>
    <property type="match status" value="1"/>
</dbReference>
<feature type="non-terminal residue" evidence="3">
    <location>
        <position position="1"/>
    </location>
</feature>
<proteinExistence type="predicted"/>
<comment type="caution">
    <text evidence="3">The sequence shown here is derived from an EMBL/GenBank/DDBJ whole genome shotgun (WGS) entry which is preliminary data.</text>
</comment>
<feature type="region of interest" description="Disordered" evidence="1">
    <location>
        <begin position="303"/>
        <end position="323"/>
    </location>
</feature>
<dbReference type="Pfam" id="PF00531">
    <property type="entry name" value="Death"/>
    <property type="match status" value="1"/>
</dbReference>
<gene>
    <name evidence="3" type="primary">DTHD1</name>
    <name evidence="3" type="ORF">L345_15534</name>
</gene>
<keyword evidence="4" id="KW-1185">Reference proteome</keyword>
<dbReference type="InterPro" id="IPR000488">
    <property type="entry name" value="Death_dom"/>
</dbReference>
<protein>
    <submittedName>
        <fullName evidence="3">Death domain-containing protein 1</fullName>
    </submittedName>
</protein>
<dbReference type="PANTHER" id="PTHR28336:SF4">
    <property type="entry name" value="DEATH DOMAIN-CONTAINING PROTEIN 1"/>
    <property type="match status" value="1"/>
</dbReference>
<reference evidence="3 4" key="1">
    <citation type="journal article" date="2013" name="Proc. Natl. Acad. Sci. U.S.A.">
        <title>The king cobra genome reveals dynamic gene evolution and adaptation in the snake venom system.</title>
        <authorList>
            <person name="Vonk F.J."/>
            <person name="Casewell N.R."/>
            <person name="Henkel C.V."/>
            <person name="Heimberg A.M."/>
            <person name="Jansen H.J."/>
            <person name="McCleary R.J."/>
            <person name="Kerkkamp H.M."/>
            <person name="Vos R.A."/>
            <person name="Guerreiro I."/>
            <person name="Calvete J.J."/>
            <person name="Wuster W."/>
            <person name="Woods A.E."/>
            <person name="Logan J.M."/>
            <person name="Harrison R.A."/>
            <person name="Castoe T.A."/>
            <person name="de Koning A.P."/>
            <person name="Pollock D.D."/>
            <person name="Yandell M."/>
            <person name="Calderon D."/>
            <person name="Renjifo C."/>
            <person name="Currier R.B."/>
            <person name="Salgado D."/>
            <person name="Pla D."/>
            <person name="Sanz L."/>
            <person name="Hyder A.S."/>
            <person name="Ribeiro J.M."/>
            <person name="Arntzen J.W."/>
            <person name="van den Thillart G.E."/>
            <person name="Boetzer M."/>
            <person name="Pirovano W."/>
            <person name="Dirks R.P."/>
            <person name="Spaink H.P."/>
            <person name="Duboule D."/>
            <person name="McGlinn E."/>
            <person name="Kini R.M."/>
            <person name="Richardson M.K."/>
        </authorList>
    </citation>
    <scope>NUCLEOTIDE SEQUENCE</scope>
    <source>
        <tissue evidence="3">Blood</tissue>
    </source>
</reference>
<sequence length="465" mass="53866">NQLGEPELSCSVTAPCEVLEHLTVTVANDFSPFIVDEAEELVSNILSVECSLVDQLNVSPISIAIPFTSRYRGMYKDIMVKVSDINFQSIYLTPTSLEGHQGSQKRSAAVVKTCQLGIFSVVSCLKKETWTIPRKGLLRKLNMDPRISFCYPPSTFSSRVTVDLKSCQPVLWSTWNILHLCHSTELSLWFYLALQIKKNKERVLRQTREGQRLLLFPELQAFIISGLSASPRKHRENLKEPLKVLGYRNSEEEWMLLDDITNLEHAIHNIMVKVVLYQNKEDPYKILILLVPSKELSMELQSLHEEGYSGPPEPSKPFKMREGEQRKPRLALQIKEVDEFGNYSSPHYKGTALFYKVTKDAALNNVMWDNLLYWLSEELSEENANFLAQYLPLHRSTLQFIRLKCPDNITEQIYELLCFWRRSLPRSADKLKLFSRYLCKIGRNDLAQHLQFKWTNQSIRKKIYQ</sequence>
<feature type="non-terminal residue" evidence="3">
    <location>
        <position position="465"/>
    </location>
</feature>
<feature type="domain" description="Death" evidence="2">
    <location>
        <begin position="387"/>
        <end position="451"/>
    </location>
</feature>
<evidence type="ECO:0000256" key="1">
    <source>
        <dbReference type="SAM" id="MobiDB-lite"/>
    </source>
</evidence>
<dbReference type="PROSITE" id="PS50017">
    <property type="entry name" value="DEATH_DOMAIN"/>
    <property type="match status" value="1"/>
</dbReference>
<dbReference type="Proteomes" id="UP000018936">
    <property type="component" value="Unassembled WGS sequence"/>
</dbReference>
<evidence type="ECO:0000259" key="2">
    <source>
        <dbReference type="PROSITE" id="PS50017"/>
    </source>
</evidence>